<keyword evidence="3" id="KW-1185">Reference proteome</keyword>
<reference evidence="2" key="1">
    <citation type="journal article" date="2020" name="Stud. Mycol.">
        <title>101 Dothideomycetes genomes: a test case for predicting lifestyles and emergence of pathogens.</title>
        <authorList>
            <person name="Haridas S."/>
            <person name="Albert R."/>
            <person name="Binder M."/>
            <person name="Bloem J."/>
            <person name="Labutti K."/>
            <person name="Salamov A."/>
            <person name="Andreopoulos B."/>
            <person name="Baker S."/>
            <person name="Barry K."/>
            <person name="Bills G."/>
            <person name="Bluhm B."/>
            <person name="Cannon C."/>
            <person name="Castanera R."/>
            <person name="Culley D."/>
            <person name="Daum C."/>
            <person name="Ezra D."/>
            <person name="Gonzalez J."/>
            <person name="Henrissat B."/>
            <person name="Kuo A."/>
            <person name="Liang C."/>
            <person name="Lipzen A."/>
            <person name="Lutzoni F."/>
            <person name="Magnuson J."/>
            <person name="Mondo S."/>
            <person name="Nolan M."/>
            <person name="Ohm R."/>
            <person name="Pangilinan J."/>
            <person name="Park H.-J."/>
            <person name="Ramirez L."/>
            <person name="Alfaro M."/>
            <person name="Sun H."/>
            <person name="Tritt A."/>
            <person name="Yoshinaga Y."/>
            <person name="Zwiers L.-H."/>
            <person name="Turgeon B."/>
            <person name="Goodwin S."/>
            <person name="Spatafora J."/>
            <person name="Crous P."/>
            <person name="Grigoriev I."/>
        </authorList>
    </citation>
    <scope>NUCLEOTIDE SEQUENCE</scope>
    <source>
        <strain evidence="2">CBS 115976</strain>
    </source>
</reference>
<accession>A0A6A6UI98</accession>
<feature type="transmembrane region" description="Helical" evidence="1">
    <location>
        <begin position="136"/>
        <end position="159"/>
    </location>
</feature>
<dbReference type="AlphaFoldDB" id="A0A6A6UI98"/>
<name>A0A6A6UI98_9PEZI</name>
<organism evidence="2 3">
    <name type="scientific">Microthyrium microscopicum</name>
    <dbReference type="NCBI Taxonomy" id="703497"/>
    <lineage>
        <taxon>Eukaryota</taxon>
        <taxon>Fungi</taxon>
        <taxon>Dikarya</taxon>
        <taxon>Ascomycota</taxon>
        <taxon>Pezizomycotina</taxon>
        <taxon>Dothideomycetes</taxon>
        <taxon>Dothideomycetes incertae sedis</taxon>
        <taxon>Microthyriales</taxon>
        <taxon>Microthyriaceae</taxon>
        <taxon>Microthyrium</taxon>
    </lineage>
</organism>
<gene>
    <name evidence="2" type="ORF">BT63DRAFT_242358</name>
</gene>
<evidence type="ECO:0000256" key="1">
    <source>
        <dbReference type="SAM" id="Phobius"/>
    </source>
</evidence>
<dbReference type="Proteomes" id="UP000799302">
    <property type="component" value="Unassembled WGS sequence"/>
</dbReference>
<evidence type="ECO:0000313" key="3">
    <source>
        <dbReference type="Proteomes" id="UP000799302"/>
    </source>
</evidence>
<protein>
    <submittedName>
        <fullName evidence="2">Uncharacterized protein</fullName>
    </submittedName>
</protein>
<keyword evidence="1" id="KW-0472">Membrane</keyword>
<proteinExistence type="predicted"/>
<keyword evidence="1" id="KW-1133">Transmembrane helix</keyword>
<feature type="transmembrane region" description="Helical" evidence="1">
    <location>
        <begin position="67"/>
        <end position="85"/>
    </location>
</feature>
<evidence type="ECO:0000313" key="2">
    <source>
        <dbReference type="EMBL" id="KAF2670594.1"/>
    </source>
</evidence>
<feature type="transmembrane region" description="Helical" evidence="1">
    <location>
        <begin position="97"/>
        <end position="124"/>
    </location>
</feature>
<sequence>MDCIDGRSFLGSLGALAKVCEVTSCSSFLGSTALTCFGPLHLPIAIANSASRSLPSWRTRHGSARRAFHFLFFISLASHILPLLFSPPTSILNLPISIFFSAFFFILPIVSFAQLTCLSFFQLTCASLLSLQSPSLTFYFALTTYLIHTVFLGLCPHSLGLLA</sequence>
<keyword evidence="1" id="KW-0812">Transmembrane</keyword>
<dbReference type="EMBL" id="MU004234">
    <property type="protein sequence ID" value="KAF2670594.1"/>
    <property type="molecule type" value="Genomic_DNA"/>
</dbReference>